<evidence type="ECO:0000259" key="1">
    <source>
        <dbReference type="SMART" id="SM00470"/>
    </source>
</evidence>
<dbReference type="Proteomes" id="UP001163726">
    <property type="component" value="Plasmid pCadTS8_1"/>
</dbReference>
<feature type="domain" description="ParB-like N-terminal" evidence="1">
    <location>
        <begin position="56"/>
        <end position="147"/>
    </location>
</feature>
<evidence type="ECO:0000313" key="2">
    <source>
        <dbReference type="EMBL" id="WAJ71842.1"/>
    </source>
</evidence>
<keyword evidence="2" id="KW-0614">Plasmid</keyword>
<dbReference type="SMART" id="SM00470">
    <property type="entry name" value="ParB"/>
    <property type="match status" value="1"/>
</dbReference>
<dbReference type="Gene3D" id="3.90.1530.10">
    <property type="entry name" value="Conserved hypothetical protein from pyrococcus furiosus pfu- 392566-001, ParB domain"/>
    <property type="match status" value="1"/>
</dbReference>
<protein>
    <submittedName>
        <fullName evidence="2">ParB N-terminal domain-containing protein</fullName>
    </submittedName>
</protein>
<keyword evidence="3" id="KW-1185">Reference proteome</keyword>
<organism evidence="2 3">
    <name type="scientific">Catenovulum adriaticum</name>
    <dbReference type="NCBI Taxonomy" id="2984846"/>
    <lineage>
        <taxon>Bacteria</taxon>
        <taxon>Pseudomonadati</taxon>
        <taxon>Pseudomonadota</taxon>
        <taxon>Gammaproteobacteria</taxon>
        <taxon>Alteromonadales</taxon>
        <taxon>Alteromonadaceae</taxon>
        <taxon>Catenovulum</taxon>
    </lineage>
</organism>
<name>A0ABY7AQL4_9ALTE</name>
<evidence type="ECO:0000313" key="3">
    <source>
        <dbReference type="Proteomes" id="UP001163726"/>
    </source>
</evidence>
<dbReference type="InterPro" id="IPR003115">
    <property type="entry name" value="ParB_N"/>
</dbReference>
<dbReference type="EMBL" id="CP109966">
    <property type="protein sequence ID" value="WAJ71842.1"/>
    <property type="molecule type" value="Genomic_DNA"/>
</dbReference>
<proteinExistence type="predicted"/>
<dbReference type="RefSeq" id="WP_268076564.1">
    <property type="nucleotide sequence ID" value="NZ_CP109966.1"/>
</dbReference>
<geneLocation type="plasmid" evidence="2 3">
    <name>pCadTS8_1</name>
</geneLocation>
<dbReference type="SUPFAM" id="SSF110849">
    <property type="entry name" value="ParB/Sulfiredoxin"/>
    <property type="match status" value="1"/>
</dbReference>
<dbReference type="Pfam" id="PF02195">
    <property type="entry name" value="ParB_N"/>
    <property type="match status" value="1"/>
</dbReference>
<sequence>MMVKKLDLELLQGKTAKYPSEIEKEELAKEKKLEEINDNGKIQKKLARKKLIGKRVIIKASETTLWEGNPRNFSRDNDIEDLLPLIEKSGGNTQAVDARLTDNDKVEIIAGSRRRRCCIEAGLDLVIDLYEDMTDADAMEIAEIENSGRKEVDIIGECDYLYDKYLKLKSKDPAMNVEIYSRMNGVDRTLMHLKFSVAKLPDWLKDSSKNLKWSIRNLKALTAINRQLEEMNINQEQLTFKLPLSTPNLVISSFKKMLNTAELKKDNDVQITRARNGSITIKISNEIPESKKDKILNFIESLN</sequence>
<accession>A0ABY7AQL4</accession>
<dbReference type="InterPro" id="IPR036086">
    <property type="entry name" value="ParB/Sulfiredoxin_sf"/>
</dbReference>
<gene>
    <name evidence="2" type="ORF">OLW01_16030</name>
</gene>
<reference evidence="2" key="1">
    <citation type="submission" date="2022-10" db="EMBL/GenBank/DDBJ databases">
        <title>Catenovulum adriacola sp. nov. isolated in the Harbour of Susak.</title>
        <authorList>
            <person name="Schoch T."/>
            <person name="Reich S.J."/>
            <person name="Stoeferle S."/>
            <person name="Flaiz M."/>
            <person name="Kazda M."/>
            <person name="Riedel C.U."/>
            <person name="Duerre P."/>
        </authorList>
    </citation>
    <scope>NUCLEOTIDE SEQUENCE</scope>
    <source>
        <strain evidence="2">TS8</strain>
        <plasmid evidence="2">pCadTS8_1</plasmid>
    </source>
</reference>